<dbReference type="InterPro" id="IPR011009">
    <property type="entry name" value="Kinase-like_dom_sf"/>
</dbReference>
<dbReference type="AlphaFoldDB" id="A0A5C3PHL8"/>
<organism evidence="2 3">
    <name type="scientific">Polyporus arcularius HHB13444</name>
    <dbReference type="NCBI Taxonomy" id="1314778"/>
    <lineage>
        <taxon>Eukaryota</taxon>
        <taxon>Fungi</taxon>
        <taxon>Dikarya</taxon>
        <taxon>Basidiomycota</taxon>
        <taxon>Agaricomycotina</taxon>
        <taxon>Agaricomycetes</taxon>
        <taxon>Polyporales</taxon>
        <taxon>Polyporaceae</taxon>
        <taxon>Polyporus</taxon>
    </lineage>
</organism>
<dbReference type="SUPFAM" id="SSF56112">
    <property type="entry name" value="Protein kinase-like (PK-like)"/>
    <property type="match status" value="1"/>
</dbReference>
<dbReference type="InterPro" id="IPR009330">
    <property type="entry name" value="LipoPS_heptP_kinase"/>
</dbReference>
<sequence length="448" mass="50359">MNTARTRGSTSSHGCGIPDNTQTRPLELLEAPVRIYNRAFTDFLLEMRASPHGDIFTPDELNLASRLVAAASAVYSSENHRTETFYNLLMEVVQPEIGRGTSSVRLHPMGTRIIGETKRDRFLAFSPAKPSSVSEPSDGFSDPSQAQRSCYIAVYASEFEPFVQSLFCPILLLSSTGTRVRVYGAIFAHDLLVDQLTDDVTAHPDGHIDIQHVAQFIRSTRSAINKVTSIFATRGTPDTWGQRQLFPFLDDIALDNGGGWYVGYERRLAAQYLQKSVFRATIRARGDIYDWHAVVVKFAATYCKDAHELLAHQSPPLAPKLWHCAWEEQVSMYVVIMDYIAEPATRMVDAPDAVKRTHLESLRTAVETLHAHGWVVGDLREQNVFLCGDSVQLVDFDWAGKEGEVRYPYDINLSDKSIIGWHEGVSRGELIEKEHDEHMLKKIIDLYT</sequence>
<feature type="region of interest" description="Disordered" evidence="1">
    <location>
        <begin position="1"/>
        <end position="23"/>
    </location>
</feature>
<accession>A0A5C3PHL8</accession>
<gene>
    <name evidence="2" type="ORF">K466DRAFT_37627</name>
</gene>
<dbReference type="Proteomes" id="UP000308197">
    <property type="component" value="Unassembled WGS sequence"/>
</dbReference>
<evidence type="ECO:0000313" key="2">
    <source>
        <dbReference type="EMBL" id="TFK89255.1"/>
    </source>
</evidence>
<dbReference type="InParanoid" id="A0A5C3PHL8"/>
<proteinExistence type="predicted"/>
<dbReference type="STRING" id="1314778.A0A5C3PHL8"/>
<reference evidence="2 3" key="1">
    <citation type="journal article" date="2019" name="Nat. Ecol. Evol.">
        <title>Megaphylogeny resolves global patterns of mushroom evolution.</title>
        <authorList>
            <person name="Varga T."/>
            <person name="Krizsan K."/>
            <person name="Foldi C."/>
            <person name="Dima B."/>
            <person name="Sanchez-Garcia M."/>
            <person name="Sanchez-Ramirez S."/>
            <person name="Szollosi G.J."/>
            <person name="Szarkandi J.G."/>
            <person name="Papp V."/>
            <person name="Albert L."/>
            <person name="Andreopoulos W."/>
            <person name="Angelini C."/>
            <person name="Antonin V."/>
            <person name="Barry K.W."/>
            <person name="Bougher N.L."/>
            <person name="Buchanan P."/>
            <person name="Buyck B."/>
            <person name="Bense V."/>
            <person name="Catcheside P."/>
            <person name="Chovatia M."/>
            <person name="Cooper J."/>
            <person name="Damon W."/>
            <person name="Desjardin D."/>
            <person name="Finy P."/>
            <person name="Geml J."/>
            <person name="Haridas S."/>
            <person name="Hughes K."/>
            <person name="Justo A."/>
            <person name="Karasinski D."/>
            <person name="Kautmanova I."/>
            <person name="Kiss B."/>
            <person name="Kocsube S."/>
            <person name="Kotiranta H."/>
            <person name="LaButti K.M."/>
            <person name="Lechner B.E."/>
            <person name="Liimatainen K."/>
            <person name="Lipzen A."/>
            <person name="Lukacs Z."/>
            <person name="Mihaltcheva S."/>
            <person name="Morgado L.N."/>
            <person name="Niskanen T."/>
            <person name="Noordeloos M.E."/>
            <person name="Ohm R.A."/>
            <person name="Ortiz-Santana B."/>
            <person name="Ovrebo C."/>
            <person name="Racz N."/>
            <person name="Riley R."/>
            <person name="Savchenko A."/>
            <person name="Shiryaev A."/>
            <person name="Soop K."/>
            <person name="Spirin V."/>
            <person name="Szebenyi C."/>
            <person name="Tomsovsky M."/>
            <person name="Tulloss R.E."/>
            <person name="Uehling J."/>
            <person name="Grigoriev I.V."/>
            <person name="Vagvolgyi C."/>
            <person name="Papp T."/>
            <person name="Martin F.M."/>
            <person name="Miettinen O."/>
            <person name="Hibbett D.S."/>
            <person name="Nagy L.G."/>
        </authorList>
    </citation>
    <scope>NUCLEOTIDE SEQUENCE [LARGE SCALE GENOMIC DNA]</scope>
    <source>
        <strain evidence="2 3">HHB13444</strain>
    </source>
</reference>
<evidence type="ECO:0008006" key="4">
    <source>
        <dbReference type="Google" id="ProtNLM"/>
    </source>
</evidence>
<name>A0A5C3PHL8_9APHY</name>
<keyword evidence="3" id="KW-1185">Reference proteome</keyword>
<dbReference type="Pfam" id="PF06176">
    <property type="entry name" value="WaaY"/>
    <property type="match status" value="1"/>
</dbReference>
<evidence type="ECO:0000313" key="3">
    <source>
        <dbReference type="Proteomes" id="UP000308197"/>
    </source>
</evidence>
<evidence type="ECO:0000256" key="1">
    <source>
        <dbReference type="SAM" id="MobiDB-lite"/>
    </source>
</evidence>
<protein>
    <recommendedName>
        <fullName evidence="4">Protein kinase domain-containing protein</fullName>
    </recommendedName>
</protein>
<dbReference type="EMBL" id="ML211082">
    <property type="protein sequence ID" value="TFK89255.1"/>
    <property type="molecule type" value="Genomic_DNA"/>
</dbReference>